<dbReference type="PANTHER" id="PTHR11441">
    <property type="entry name" value="THYMIDINE KINASE"/>
    <property type="match status" value="1"/>
</dbReference>
<evidence type="ECO:0000256" key="4">
    <source>
        <dbReference type="ARBA" id="ARBA00022679"/>
    </source>
</evidence>
<evidence type="ECO:0000256" key="1">
    <source>
        <dbReference type="ARBA" id="ARBA00007587"/>
    </source>
</evidence>
<proteinExistence type="inferred from homology"/>
<dbReference type="GO" id="GO:0005524">
    <property type="term" value="F:ATP binding"/>
    <property type="evidence" value="ECO:0007669"/>
    <property type="project" value="UniProtKB-KW"/>
</dbReference>
<organism evidence="12 13">
    <name type="scientific">Enterococcus phage nattely</name>
    <dbReference type="NCBI Taxonomy" id="2719593"/>
    <lineage>
        <taxon>Viruses</taxon>
        <taxon>Duplodnaviria</taxon>
        <taxon>Heunggongvirae</taxon>
        <taxon>Uroviricota</taxon>
        <taxon>Caudoviricetes</taxon>
        <taxon>Andrewesvirinae</taxon>
        <taxon>Vipetofemvirus</taxon>
        <taxon>Vipetofemvirus nattely</taxon>
    </lineage>
</organism>
<dbReference type="InterPro" id="IPR027417">
    <property type="entry name" value="P-loop_NTPase"/>
</dbReference>
<evidence type="ECO:0000256" key="11">
    <source>
        <dbReference type="RuleBase" id="RU004165"/>
    </source>
</evidence>
<reference evidence="13" key="1">
    <citation type="submission" date="2020-02" db="EMBL/GenBank/DDBJ databases">
        <authorList>
            <person name="Olsen N.S."/>
            <person name="Forero-Junco L."/>
            <person name="Kot W."/>
            <person name="Hansen L.H."/>
        </authorList>
    </citation>
    <scope>NUCLEOTIDE SEQUENCE [LARGE SCALE GENOMIC DNA]</scope>
</reference>
<dbReference type="Pfam" id="PF00265">
    <property type="entry name" value="TK"/>
    <property type="match status" value="1"/>
</dbReference>
<keyword evidence="5 10" id="KW-0547">Nucleotide-binding</keyword>
<comment type="similarity">
    <text evidence="1 11">Belongs to the thymidine kinase family.</text>
</comment>
<evidence type="ECO:0000256" key="9">
    <source>
        <dbReference type="PIRSR" id="PIRSR035805-2"/>
    </source>
</evidence>
<sequence>MAKFTFMYGTMKSGKSMELIKTYTNYLVKDQKPLVLKSAIDTRDSNTVATRLGSAITCQLLGQNQNIADFLQQDGRNNPPVILIDEAQFLTKSQVIECGVLVDTQNIDVICFGLKTDFTNHLFEGSKALIEEADKLVEIKTLCAFCNKKATHNLLTELREDGYRYAVDSENVDGNIVIGDEDFFQCCRKHYYFYGTQTRKVQ</sequence>
<dbReference type="Proteomes" id="UP000501773">
    <property type="component" value="Segment"/>
</dbReference>
<evidence type="ECO:0000256" key="10">
    <source>
        <dbReference type="RuleBase" id="RU000544"/>
    </source>
</evidence>
<keyword evidence="7 10" id="KW-0067">ATP-binding</keyword>
<evidence type="ECO:0000256" key="7">
    <source>
        <dbReference type="ARBA" id="ARBA00022840"/>
    </source>
</evidence>
<evidence type="ECO:0000313" key="12">
    <source>
        <dbReference type="EMBL" id="QIQ66226.1"/>
    </source>
</evidence>
<dbReference type="Gene3D" id="3.40.50.300">
    <property type="entry name" value="P-loop containing nucleotide triphosphate hydrolases"/>
    <property type="match status" value="1"/>
</dbReference>
<dbReference type="GO" id="GO:0004797">
    <property type="term" value="F:thymidine kinase activity"/>
    <property type="evidence" value="ECO:0007669"/>
    <property type="project" value="UniProtKB-EC"/>
</dbReference>
<name>A0A6G9LNE6_9CAUD</name>
<dbReference type="GO" id="GO:0046104">
    <property type="term" value="P:thymidine metabolic process"/>
    <property type="evidence" value="ECO:0007669"/>
    <property type="project" value="TreeGrafter"/>
</dbReference>
<evidence type="ECO:0000256" key="8">
    <source>
        <dbReference type="PIRSR" id="PIRSR035805-1"/>
    </source>
</evidence>
<gene>
    <name evidence="12" type="ORF">nattely_59</name>
</gene>
<keyword evidence="6 10" id="KW-0418">Kinase</keyword>
<comment type="catalytic activity">
    <reaction evidence="10">
        <text>thymidine + ATP = dTMP + ADP + H(+)</text>
        <dbReference type="Rhea" id="RHEA:19129"/>
        <dbReference type="ChEBI" id="CHEBI:15378"/>
        <dbReference type="ChEBI" id="CHEBI:17748"/>
        <dbReference type="ChEBI" id="CHEBI:30616"/>
        <dbReference type="ChEBI" id="CHEBI:63528"/>
        <dbReference type="ChEBI" id="CHEBI:456216"/>
        <dbReference type="EC" id="2.7.1.21"/>
    </reaction>
</comment>
<keyword evidence="13" id="KW-1185">Reference proteome</keyword>
<dbReference type="GO" id="GO:0071897">
    <property type="term" value="P:DNA biosynthetic process"/>
    <property type="evidence" value="ECO:0007669"/>
    <property type="project" value="UniProtKB-KW"/>
</dbReference>
<dbReference type="PIRSF" id="PIRSF035805">
    <property type="entry name" value="TK_cell"/>
    <property type="match status" value="1"/>
</dbReference>
<dbReference type="PANTHER" id="PTHR11441:SF0">
    <property type="entry name" value="THYMIDINE KINASE, CYTOSOLIC"/>
    <property type="match status" value="1"/>
</dbReference>
<accession>A0A6G9LNE6</accession>
<feature type="binding site" evidence="9">
    <location>
        <begin position="176"/>
        <end position="179"/>
    </location>
    <ligand>
        <name>substrate</name>
    </ligand>
</feature>
<evidence type="ECO:0000313" key="13">
    <source>
        <dbReference type="Proteomes" id="UP000501773"/>
    </source>
</evidence>
<evidence type="ECO:0000256" key="6">
    <source>
        <dbReference type="ARBA" id="ARBA00022777"/>
    </source>
</evidence>
<evidence type="ECO:0000256" key="3">
    <source>
        <dbReference type="ARBA" id="ARBA00022634"/>
    </source>
</evidence>
<keyword evidence="3 10" id="KW-0237">DNA synthesis</keyword>
<evidence type="ECO:0000256" key="5">
    <source>
        <dbReference type="ARBA" id="ARBA00022741"/>
    </source>
</evidence>
<feature type="active site" description="Proton acceptor" evidence="8">
    <location>
        <position position="86"/>
    </location>
</feature>
<protein>
    <recommendedName>
        <fullName evidence="2 10">Thymidine kinase</fullName>
        <ecNumber evidence="2 10">2.7.1.21</ecNumber>
    </recommendedName>
</protein>
<keyword evidence="4 10" id="KW-0808">Transferase</keyword>
<evidence type="ECO:0000256" key="2">
    <source>
        <dbReference type="ARBA" id="ARBA00012118"/>
    </source>
</evidence>
<dbReference type="SUPFAM" id="SSF52540">
    <property type="entry name" value="P-loop containing nucleoside triphosphate hydrolases"/>
    <property type="match status" value="1"/>
</dbReference>
<dbReference type="EC" id="2.7.1.21" evidence="2 10"/>
<dbReference type="InterPro" id="IPR001267">
    <property type="entry name" value="Thymidine_kinase"/>
</dbReference>
<dbReference type="EMBL" id="MT119360">
    <property type="protein sequence ID" value="QIQ66226.1"/>
    <property type="molecule type" value="Genomic_DNA"/>
</dbReference>